<protein>
    <submittedName>
        <fullName evidence="2">NAD-dependent epimerase/dehydratase</fullName>
    </submittedName>
</protein>
<dbReference type="EMBL" id="AEUN01000535">
    <property type="protein sequence ID" value="EHJ06874.1"/>
    <property type="molecule type" value="Genomic_DNA"/>
</dbReference>
<gene>
    <name evidence="2" type="ORF">SS7213T_12047</name>
</gene>
<dbReference type="PANTHER" id="PTHR15020:SF50">
    <property type="entry name" value="UPF0659 PROTEIN YMR090W"/>
    <property type="match status" value="1"/>
</dbReference>
<organism evidence="2 3">
    <name type="scientific">Staphylococcus simiae CCM 7213 = CCUG 51256</name>
    <dbReference type="NCBI Taxonomy" id="911238"/>
    <lineage>
        <taxon>Bacteria</taxon>
        <taxon>Bacillati</taxon>
        <taxon>Bacillota</taxon>
        <taxon>Bacilli</taxon>
        <taxon>Bacillales</taxon>
        <taxon>Staphylococcaceae</taxon>
        <taxon>Staphylococcus</taxon>
    </lineage>
</organism>
<feature type="domain" description="NAD(P)-binding" evidence="1">
    <location>
        <begin position="10"/>
        <end position="192"/>
    </location>
</feature>
<dbReference type="RefSeq" id="WP_002465092.1">
    <property type="nucleotide sequence ID" value="NZ_AEUN01000535.1"/>
</dbReference>
<reference evidence="2 3" key="1">
    <citation type="journal article" date="2012" name="BMC Genomics">
        <title>Comparative genomic analysis of the genus Staphylococcus including Staphylococcus aureus and its newly described sister species Staphylococcus simiae.</title>
        <authorList>
            <person name="Suzuki H."/>
            <person name="Lefebure T."/>
            <person name="Pavinski Bitar P."/>
            <person name="Stanhope M.J."/>
        </authorList>
    </citation>
    <scope>NUCLEOTIDE SEQUENCE [LARGE SCALE GENOMIC DNA]</scope>
    <source>
        <strain evidence="2 3">CCM 7213</strain>
    </source>
</reference>
<dbReference type="Proteomes" id="UP000005413">
    <property type="component" value="Unassembled WGS sequence"/>
</dbReference>
<dbReference type="PANTHER" id="PTHR15020">
    <property type="entry name" value="FLAVIN REDUCTASE-RELATED"/>
    <property type="match status" value="1"/>
</dbReference>
<proteinExistence type="predicted"/>
<dbReference type="OrthoDB" id="9803892at2"/>
<dbReference type="SUPFAM" id="SSF51735">
    <property type="entry name" value="NAD(P)-binding Rossmann-fold domains"/>
    <property type="match status" value="1"/>
</dbReference>
<evidence type="ECO:0000313" key="3">
    <source>
        <dbReference type="Proteomes" id="UP000005413"/>
    </source>
</evidence>
<dbReference type="AlphaFoldDB" id="G5JLP2"/>
<name>G5JLP2_9STAP</name>
<comment type="caution">
    <text evidence="2">The sequence shown here is derived from an EMBL/GenBank/DDBJ whole genome shotgun (WGS) entry which is preliminary data.</text>
</comment>
<evidence type="ECO:0000313" key="2">
    <source>
        <dbReference type="EMBL" id="EHJ06874.1"/>
    </source>
</evidence>
<dbReference type="Gene3D" id="3.40.50.720">
    <property type="entry name" value="NAD(P)-binding Rossmann-like Domain"/>
    <property type="match status" value="1"/>
</dbReference>
<dbReference type="InterPro" id="IPR016040">
    <property type="entry name" value="NAD(P)-bd_dom"/>
</dbReference>
<dbReference type="PATRIC" id="fig|911238.3.peg.2122"/>
<keyword evidence="3" id="KW-1185">Reference proteome</keyword>
<evidence type="ECO:0000259" key="1">
    <source>
        <dbReference type="Pfam" id="PF13460"/>
    </source>
</evidence>
<dbReference type="InterPro" id="IPR036291">
    <property type="entry name" value="NAD(P)-bd_dom_sf"/>
</dbReference>
<accession>G5JLP2</accession>
<dbReference type="CDD" id="cd05267">
    <property type="entry name" value="SDR_a6"/>
    <property type="match status" value="1"/>
</dbReference>
<sequence>MTNKNILIIGASGQISQQLVQQLLEQTTDNLTLFLRNANKLSSTQINHPRVNVIEGDATNQNHIEDALSNIDIVFASLAGDIDQQAQVIVTSMQHQQVERLIFVTALGIYDEVPGEFGFWNDKNIGAYLPPYRKAADIIEASSLNYTILRPAWLTNNDEIDYEPTPKGEPFKGTEVSRKSVAALGATIIENPELYKYANIGVNKPNTDGVKPSWL</sequence>
<dbReference type="Pfam" id="PF13460">
    <property type="entry name" value="NAD_binding_10"/>
    <property type="match status" value="1"/>
</dbReference>